<dbReference type="EMBL" id="BK016170">
    <property type="protein sequence ID" value="DAF99698.1"/>
    <property type="molecule type" value="Genomic_DNA"/>
</dbReference>
<proteinExistence type="predicted"/>
<accession>A0A8S5UZ98</accession>
<protein>
    <submittedName>
        <fullName evidence="1">Uncharacterized protein</fullName>
    </submittedName>
</protein>
<name>A0A8S5UZ98_9CAUD</name>
<reference evidence="1" key="1">
    <citation type="journal article" date="2021" name="Proc. Natl. Acad. Sci. U.S.A.">
        <title>A Catalog of Tens of Thousands of Viruses from Human Metagenomes Reveals Hidden Associations with Chronic Diseases.</title>
        <authorList>
            <person name="Tisza M.J."/>
            <person name="Buck C.B."/>
        </authorList>
    </citation>
    <scope>NUCLEOTIDE SEQUENCE</scope>
    <source>
        <strain evidence="1">Ctu1o13</strain>
    </source>
</reference>
<evidence type="ECO:0000313" key="1">
    <source>
        <dbReference type="EMBL" id="DAF99698.1"/>
    </source>
</evidence>
<sequence length="34" mass="3976">MDWSLFFMILGVAYAATWPFKIVDFIEGRGRHEA</sequence>
<organism evidence="1">
    <name type="scientific">Siphoviridae sp. ctu1o13</name>
    <dbReference type="NCBI Taxonomy" id="2825711"/>
    <lineage>
        <taxon>Viruses</taxon>
        <taxon>Duplodnaviria</taxon>
        <taxon>Heunggongvirae</taxon>
        <taxon>Uroviricota</taxon>
        <taxon>Caudoviricetes</taxon>
    </lineage>
</organism>